<dbReference type="PANTHER" id="PTHR42716:SF2">
    <property type="entry name" value="L-ASPARTATE OXIDASE, CHLOROPLASTIC"/>
    <property type="match status" value="1"/>
</dbReference>
<dbReference type="EMBL" id="AM942444">
    <property type="protein sequence ID" value="CAQ04034.1"/>
    <property type="molecule type" value="Genomic_DNA"/>
</dbReference>
<dbReference type="GeneID" id="60605408"/>
<evidence type="ECO:0000256" key="4">
    <source>
        <dbReference type="ARBA" id="ARBA00012173"/>
    </source>
</evidence>
<evidence type="ECO:0000313" key="18">
    <source>
        <dbReference type="Proteomes" id="UP000001727"/>
    </source>
</evidence>
<dbReference type="GO" id="GO:0034628">
    <property type="term" value="P:'de novo' NAD+ biosynthetic process from L-aspartate"/>
    <property type="evidence" value="ECO:0007669"/>
    <property type="project" value="TreeGrafter"/>
</dbReference>
<evidence type="ECO:0000256" key="2">
    <source>
        <dbReference type="ARBA" id="ARBA00004950"/>
    </source>
</evidence>
<keyword evidence="8" id="KW-0274">FAD</keyword>
<comment type="similarity">
    <text evidence="3">Belongs to the FAD-dependent oxidoreductase 2 family. NadB subfamily.</text>
</comment>
<evidence type="ECO:0000256" key="8">
    <source>
        <dbReference type="ARBA" id="ARBA00022827"/>
    </source>
</evidence>
<evidence type="ECO:0000313" key="17">
    <source>
        <dbReference type="EMBL" id="CAQ04034.1"/>
    </source>
</evidence>
<comment type="pathway">
    <text evidence="2">Cofactor biosynthesis; NAD(+) biosynthesis; iminoaspartate from L-aspartate (oxidase route): step 1/1.</text>
</comment>
<dbReference type="Pfam" id="PF02910">
    <property type="entry name" value="Succ_DH_flav_C"/>
    <property type="match status" value="1"/>
</dbReference>
<organism evidence="17 18">
    <name type="scientific">Corynebacterium urealyticum (strain ATCC 43042 / DSM 7109)</name>
    <dbReference type="NCBI Taxonomy" id="504474"/>
    <lineage>
        <taxon>Bacteria</taxon>
        <taxon>Bacillati</taxon>
        <taxon>Actinomycetota</taxon>
        <taxon>Actinomycetes</taxon>
        <taxon>Mycobacteriales</taxon>
        <taxon>Corynebacteriaceae</taxon>
        <taxon>Corynebacterium</taxon>
    </lineage>
</organism>
<feature type="domain" description="Fumarate reductase/succinate dehydrogenase flavoprotein-like C-terminal" evidence="16">
    <location>
        <begin position="495"/>
        <end position="526"/>
    </location>
</feature>
<comment type="function">
    <text evidence="10">Catalyzes the oxidation of L-aspartate to iminoaspartate, the first step in the de novo biosynthesis of NAD(+).</text>
</comment>
<keyword evidence="9 17" id="KW-0560">Oxidoreductase</keyword>
<name>B1VE45_CORU7</name>
<dbReference type="Gene3D" id="3.90.700.10">
    <property type="entry name" value="Succinate dehydrogenase/fumarate reductase flavoprotein, catalytic domain"/>
    <property type="match status" value="1"/>
</dbReference>
<evidence type="ECO:0000259" key="15">
    <source>
        <dbReference type="Pfam" id="PF00890"/>
    </source>
</evidence>
<dbReference type="KEGG" id="cur:cu0074"/>
<evidence type="ECO:0000256" key="3">
    <source>
        <dbReference type="ARBA" id="ARBA00008562"/>
    </source>
</evidence>
<dbReference type="Proteomes" id="UP000001727">
    <property type="component" value="Chromosome"/>
</dbReference>
<feature type="region of interest" description="Disordered" evidence="13">
    <location>
        <begin position="432"/>
        <end position="461"/>
    </location>
</feature>
<proteinExistence type="inferred from homology"/>
<dbReference type="Gene3D" id="1.20.58.100">
    <property type="entry name" value="Fumarate reductase/succinate dehydrogenase flavoprotein-like, C-terminal domain"/>
    <property type="match status" value="1"/>
</dbReference>
<evidence type="ECO:0000256" key="12">
    <source>
        <dbReference type="ARBA" id="ARBA00048305"/>
    </source>
</evidence>
<evidence type="ECO:0000259" key="16">
    <source>
        <dbReference type="Pfam" id="PF02910"/>
    </source>
</evidence>
<dbReference type="AlphaFoldDB" id="B1VE45"/>
<dbReference type="Gene3D" id="3.50.50.60">
    <property type="entry name" value="FAD/NAD(P)-binding domain"/>
    <property type="match status" value="1"/>
</dbReference>
<dbReference type="InterPro" id="IPR036188">
    <property type="entry name" value="FAD/NAD-bd_sf"/>
</dbReference>
<dbReference type="InterPro" id="IPR003953">
    <property type="entry name" value="FAD-dep_OxRdtase_2_FAD-bd"/>
</dbReference>
<comment type="catalytic activity">
    <reaction evidence="12">
        <text>L-aspartate + O2 = iminosuccinate + H2O2</text>
        <dbReference type="Rhea" id="RHEA:25876"/>
        <dbReference type="ChEBI" id="CHEBI:15379"/>
        <dbReference type="ChEBI" id="CHEBI:16240"/>
        <dbReference type="ChEBI" id="CHEBI:29991"/>
        <dbReference type="ChEBI" id="CHEBI:77875"/>
        <dbReference type="EC" id="1.4.3.16"/>
    </reaction>
    <physiologicalReaction direction="left-to-right" evidence="12">
        <dbReference type="Rhea" id="RHEA:25877"/>
    </physiologicalReaction>
</comment>
<dbReference type="SUPFAM" id="SSF56425">
    <property type="entry name" value="Succinate dehydrogenase/fumarate reductase flavoprotein, catalytic domain"/>
    <property type="match status" value="1"/>
</dbReference>
<reference evidence="17 18" key="1">
    <citation type="journal article" date="2008" name="J. Biotechnol.">
        <title>The lifestyle of Corynebacterium urealyticum derived from its complete genome sequence established by pyrosequencing.</title>
        <authorList>
            <person name="Tauch A."/>
            <person name="Trost E."/>
            <person name="Tilker A."/>
            <person name="Ludewig U."/>
            <person name="Schneiker S."/>
            <person name="Goesmann A."/>
            <person name="Arnold W."/>
            <person name="Bekel T."/>
            <person name="Brinkrolf K."/>
            <person name="Brune I."/>
            <person name="Goetker S."/>
            <person name="Kalinowski J."/>
            <person name="Kamp P.-B."/>
            <person name="Lobo F.P."/>
            <person name="Viehoever P."/>
            <person name="Weisshaar B."/>
            <person name="Soriano F."/>
            <person name="Droege M."/>
            <person name="Puehler A."/>
        </authorList>
    </citation>
    <scope>NUCLEOTIDE SEQUENCE [LARGE SCALE GENOMIC DNA]</scope>
    <source>
        <strain evidence="18">ATCC 43042 / DSM 7109</strain>
    </source>
</reference>
<evidence type="ECO:0000256" key="6">
    <source>
        <dbReference type="ARBA" id="ARBA00022630"/>
    </source>
</evidence>
<keyword evidence="14" id="KW-0732">Signal</keyword>
<dbReference type="InterPro" id="IPR037099">
    <property type="entry name" value="Fum_R/Succ_DH_flav-like_C_sf"/>
</dbReference>
<dbReference type="RefSeq" id="WP_012359340.1">
    <property type="nucleotide sequence ID" value="NC_010545.1"/>
</dbReference>
<protein>
    <recommendedName>
        <fullName evidence="5">L-aspartate oxidase</fullName>
        <ecNumber evidence="4">1.4.3.16</ecNumber>
    </recommendedName>
    <alternativeName>
        <fullName evidence="11">Quinolinate synthase B</fullName>
    </alternativeName>
</protein>
<evidence type="ECO:0000256" key="9">
    <source>
        <dbReference type="ARBA" id="ARBA00023002"/>
    </source>
</evidence>
<evidence type="ECO:0000256" key="5">
    <source>
        <dbReference type="ARBA" id="ARBA00021901"/>
    </source>
</evidence>
<evidence type="ECO:0000256" key="10">
    <source>
        <dbReference type="ARBA" id="ARBA00029426"/>
    </source>
</evidence>
<evidence type="ECO:0000256" key="1">
    <source>
        <dbReference type="ARBA" id="ARBA00001974"/>
    </source>
</evidence>
<evidence type="ECO:0000256" key="14">
    <source>
        <dbReference type="SAM" id="SignalP"/>
    </source>
</evidence>
<evidence type="ECO:0000256" key="13">
    <source>
        <dbReference type="SAM" id="MobiDB-lite"/>
    </source>
</evidence>
<dbReference type="SUPFAM" id="SSF46977">
    <property type="entry name" value="Succinate dehydrogenase/fumarate reductase flavoprotein C-terminal domain"/>
    <property type="match status" value="1"/>
</dbReference>
<dbReference type="InterPro" id="IPR015939">
    <property type="entry name" value="Fum_Rdtase/Succ_DH_flav-like_C"/>
</dbReference>
<dbReference type="SUPFAM" id="SSF51905">
    <property type="entry name" value="FAD/NAD(P)-binding domain"/>
    <property type="match status" value="1"/>
</dbReference>
<accession>B1VE45</accession>
<dbReference type="InterPro" id="IPR005288">
    <property type="entry name" value="NadB"/>
</dbReference>
<feature type="domain" description="FAD-dependent oxidoreductase 2 FAD-binding" evidence="15">
    <location>
        <begin position="6"/>
        <end position="386"/>
    </location>
</feature>
<dbReference type="HOGENOM" id="CLU_014312_3_2_11"/>
<feature type="region of interest" description="Disordered" evidence="13">
    <location>
        <begin position="510"/>
        <end position="541"/>
    </location>
</feature>
<dbReference type="PANTHER" id="PTHR42716">
    <property type="entry name" value="L-ASPARTATE OXIDASE"/>
    <property type="match status" value="1"/>
</dbReference>
<dbReference type="Pfam" id="PF00890">
    <property type="entry name" value="FAD_binding_2"/>
    <property type="match status" value="1"/>
</dbReference>
<gene>
    <name evidence="17" type="primary">nadB</name>
    <name evidence="17" type="ordered locus">cu0074</name>
</gene>
<sequence>MPQVNVLGSGVAGMVAALTAAAAGAEIALIYPGDSIAASRGATQLAQGGIAAAIDPTDSVAAHVADTLAAGAGLVPSNSEETRAVEFLAAEGAVAVRRLLAAGFPADLLPNGTPALALEAAHSAERIVHAWGDRTGAALHAFLAEKIEASTGEHSGGSQAGAITQHPGCELAELLLTEGVVTGARVRRAGETLDLSADATIVATGGYSGIFPRSTSGGVCTGAGILAAARAGAVLADMEFVQFHPTVLAGTNFLISEAVRGAGGVLLDDAGQRFLKNVDPRAELAPRDVVATGVCRALHEHTENVWLDARHIPQLTEEFPGITAMLASQGIDWRHELVPVAPAAHYCMGGIATDLHGRASVPGLYAAGEAARTGVHGANRLASNSLLEALVFAAAAGKDAAAQVSGDQGQQPTGLATATAEGRVLDVELTLPEGTAPGVTSPADVEDSNGAAQYDSAAQDEATARDAVGEGLDVERTGEGIRQAQERLAEIPGAIATVGRLVAIAAEARTESRGAHRRRDYPRTDPAQASSRFLRLLPAGT</sequence>
<dbReference type="GO" id="GO:0008734">
    <property type="term" value="F:L-aspartate oxidase activity"/>
    <property type="evidence" value="ECO:0007669"/>
    <property type="project" value="UniProtKB-EC"/>
</dbReference>
<dbReference type="InterPro" id="IPR027477">
    <property type="entry name" value="Succ_DH/fumarate_Rdtase_cat_sf"/>
</dbReference>
<comment type="cofactor">
    <cofactor evidence="1">
        <name>FAD</name>
        <dbReference type="ChEBI" id="CHEBI:57692"/>
    </cofactor>
</comment>
<dbReference type="UniPathway" id="UPA00253">
    <property type="reaction ID" value="UER00326"/>
</dbReference>
<dbReference type="eggNOG" id="COG0029">
    <property type="taxonomic scope" value="Bacteria"/>
</dbReference>
<evidence type="ECO:0000256" key="7">
    <source>
        <dbReference type="ARBA" id="ARBA00022642"/>
    </source>
</evidence>
<evidence type="ECO:0000256" key="11">
    <source>
        <dbReference type="ARBA" id="ARBA00030386"/>
    </source>
</evidence>
<dbReference type="GO" id="GO:0033765">
    <property type="term" value="F:steroid dehydrogenase activity, acting on the CH-CH group of donors"/>
    <property type="evidence" value="ECO:0007669"/>
    <property type="project" value="UniProtKB-ARBA"/>
</dbReference>
<dbReference type="EC" id="1.4.3.16" evidence="4"/>
<dbReference type="FunFam" id="3.90.700.10:FF:000002">
    <property type="entry name" value="L-aspartate oxidase"/>
    <property type="match status" value="1"/>
</dbReference>
<feature type="chain" id="PRO_5039440065" description="L-aspartate oxidase" evidence="14">
    <location>
        <begin position="23"/>
        <end position="541"/>
    </location>
</feature>
<keyword evidence="7" id="KW-0662">Pyridine nucleotide biosynthesis</keyword>
<keyword evidence="6" id="KW-0285">Flavoprotein</keyword>
<dbReference type="PRINTS" id="PR00368">
    <property type="entry name" value="FADPNR"/>
</dbReference>
<feature type="signal peptide" evidence="14">
    <location>
        <begin position="1"/>
        <end position="22"/>
    </location>
</feature>
<dbReference type="STRING" id="504474.cu0074"/>
<dbReference type="PRINTS" id="PR00411">
    <property type="entry name" value="PNDRDTASEI"/>
</dbReference>
<keyword evidence="18" id="KW-1185">Reference proteome</keyword>